<dbReference type="AlphaFoldDB" id="A0A2P7QYX1"/>
<dbReference type="RefSeq" id="WP_106511169.1">
    <property type="nucleotide sequence ID" value="NZ_PXYI01000001.1"/>
</dbReference>
<protein>
    <recommendedName>
        <fullName evidence="4">Peptidase A2 domain-containing protein</fullName>
    </recommendedName>
</protein>
<name>A0A2P7QYX1_9SPHN</name>
<accession>A0A2P7QYX1</accession>
<proteinExistence type="predicted"/>
<feature type="signal peptide" evidence="1">
    <location>
        <begin position="1"/>
        <end position="24"/>
    </location>
</feature>
<dbReference type="Gene3D" id="2.40.70.10">
    <property type="entry name" value="Acid Proteases"/>
    <property type="match status" value="2"/>
</dbReference>
<feature type="chain" id="PRO_5015130961" description="Peptidase A2 domain-containing protein" evidence="1">
    <location>
        <begin position="25"/>
        <end position="331"/>
    </location>
</feature>
<reference evidence="2 3" key="1">
    <citation type="submission" date="2018-03" db="EMBL/GenBank/DDBJ databases">
        <title>The draft genome of Sphingosinicella sp. GL-C-18.</title>
        <authorList>
            <person name="Liu L."/>
            <person name="Li L."/>
            <person name="Liang L."/>
            <person name="Zhang X."/>
            <person name="Wang T."/>
        </authorList>
    </citation>
    <scope>NUCLEOTIDE SEQUENCE [LARGE SCALE GENOMIC DNA]</scope>
    <source>
        <strain evidence="2 3">GL-C-18</strain>
    </source>
</reference>
<keyword evidence="3" id="KW-1185">Reference proteome</keyword>
<dbReference type="GO" id="GO:0004190">
    <property type="term" value="F:aspartic-type endopeptidase activity"/>
    <property type="evidence" value="ECO:0007669"/>
    <property type="project" value="InterPro"/>
</dbReference>
<comment type="caution">
    <text evidence="2">The sequence shown here is derived from an EMBL/GenBank/DDBJ whole genome shotgun (WGS) entry which is preliminary data.</text>
</comment>
<dbReference type="Proteomes" id="UP000241167">
    <property type="component" value="Unassembled WGS sequence"/>
</dbReference>
<evidence type="ECO:0000313" key="2">
    <source>
        <dbReference type="EMBL" id="PSJ43149.1"/>
    </source>
</evidence>
<evidence type="ECO:0008006" key="4">
    <source>
        <dbReference type="Google" id="ProtNLM"/>
    </source>
</evidence>
<dbReference type="InterPro" id="IPR001969">
    <property type="entry name" value="Aspartic_peptidase_AS"/>
</dbReference>
<keyword evidence="1" id="KW-0732">Signal</keyword>
<evidence type="ECO:0000256" key="1">
    <source>
        <dbReference type="SAM" id="SignalP"/>
    </source>
</evidence>
<evidence type="ECO:0000313" key="3">
    <source>
        <dbReference type="Proteomes" id="UP000241167"/>
    </source>
</evidence>
<dbReference type="Pfam" id="PF13650">
    <property type="entry name" value="Asp_protease_2"/>
    <property type="match status" value="1"/>
</dbReference>
<dbReference type="InterPro" id="IPR034122">
    <property type="entry name" value="Retropepsin-like_bacterial"/>
</dbReference>
<dbReference type="GO" id="GO:0006508">
    <property type="term" value="P:proteolysis"/>
    <property type="evidence" value="ECO:0007669"/>
    <property type="project" value="InterPro"/>
</dbReference>
<dbReference type="PROSITE" id="PS00141">
    <property type="entry name" value="ASP_PROTEASE"/>
    <property type="match status" value="2"/>
</dbReference>
<dbReference type="OrthoDB" id="107347at2"/>
<dbReference type="EMBL" id="PXYI01000001">
    <property type="protein sequence ID" value="PSJ43149.1"/>
    <property type="molecule type" value="Genomic_DNA"/>
</dbReference>
<dbReference type="SUPFAM" id="SSF50630">
    <property type="entry name" value="Acid proteases"/>
    <property type="match status" value="2"/>
</dbReference>
<organism evidence="2 3">
    <name type="scientific">Allosphingosinicella deserti</name>
    <dbReference type="NCBI Taxonomy" id="2116704"/>
    <lineage>
        <taxon>Bacteria</taxon>
        <taxon>Pseudomonadati</taxon>
        <taxon>Pseudomonadota</taxon>
        <taxon>Alphaproteobacteria</taxon>
        <taxon>Sphingomonadales</taxon>
        <taxon>Sphingomonadaceae</taxon>
        <taxon>Allosphingosinicella</taxon>
    </lineage>
</organism>
<dbReference type="Pfam" id="PF13975">
    <property type="entry name" value="gag-asp_proteas"/>
    <property type="match status" value="1"/>
</dbReference>
<dbReference type="CDD" id="cd05483">
    <property type="entry name" value="retropepsin_like_bacteria"/>
    <property type="match status" value="1"/>
</dbReference>
<gene>
    <name evidence="2" type="ORF">C7I55_01820</name>
</gene>
<sequence>MKRVLSSATAACAALLVSPVQSQAPVPATPAPAATVVPPVADVPPEDGTVLGYDVDFYQRMTVPVSIDGRGPYRFVVDTGAERTVIARELAATLDLGKGRTARMHSMSEVSDIGTVIIPELEVGGKQVHAIHAPALSRRNLGAEGMLGVDSLKTQRVSFDFVRQQMTVTPSQKRAENWARDAIVITARNRFGHLVLVDAQVDGQKVWVIVDTGSQATIGNSALRRKLEKKRRLGTTTPVQMTSVTGGTIIADQTITRNIRIGGVDIRKMPIAFADVHPFKKLDLMDRPALLLGMDALMLFDRVSVDFAKREVRMLRPGRSERPNGMLLAAR</sequence>
<dbReference type="InterPro" id="IPR021109">
    <property type="entry name" value="Peptidase_aspartic_dom_sf"/>
</dbReference>